<keyword evidence="2" id="KW-1185">Reference proteome</keyword>
<dbReference type="Proteomes" id="UP000285146">
    <property type="component" value="Unassembled WGS sequence"/>
</dbReference>
<accession>A0A423X7P9</accession>
<dbReference type="STRING" id="1230097.A0A423X7P9"/>
<evidence type="ECO:0000313" key="1">
    <source>
        <dbReference type="EMBL" id="ROW11820.1"/>
    </source>
</evidence>
<protein>
    <submittedName>
        <fullName evidence="1">Uncharacterized protein</fullName>
    </submittedName>
</protein>
<dbReference type="Gene3D" id="1.25.40.10">
    <property type="entry name" value="Tetratricopeptide repeat domain"/>
    <property type="match status" value="2"/>
</dbReference>
<sequence>MPSKLFVGEVIDNEAMPFGKAKITENPTSWRSLTEGGNAIANQVVQPILVAVGFEISLRKIVEHLAQLDSSGPSQIERIGEGYPDLASILGGTDSHPFGARTETNVDVDWPSPKNLAEEIRQQHSKLEVHPCLLETLETIAAILRQKPNPESSLGISVLEVVVKWRGHGLSAPILRSQYSLAIALRDRQPQEDLVDAIKKLEEVLRGRTVLLGATHPDTLTVKRELLVAIDTQVPLTDPTAIQWLIDLVDTTYGQSSHETLANTSKGSTNIWDKIQQAARDILVLQEEMLGELHPETLRTLLWIFFLQSDLEDGQSQAHSTADVIAKRLRVSTVRSQRPFEATSMENNLALIYEGCGKEDAAAEIRK</sequence>
<dbReference type="InParanoid" id="A0A423X7P9"/>
<dbReference type="InterPro" id="IPR011990">
    <property type="entry name" value="TPR-like_helical_dom_sf"/>
</dbReference>
<reference evidence="1 2" key="1">
    <citation type="submission" date="2015-09" db="EMBL/GenBank/DDBJ databases">
        <title>Host preference determinants of Valsa canker pathogens revealed by comparative genomics.</title>
        <authorList>
            <person name="Yin Z."/>
            <person name="Huang L."/>
        </authorList>
    </citation>
    <scope>NUCLEOTIDE SEQUENCE [LARGE SCALE GENOMIC DNA]</scope>
    <source>
        <strain evidence="1 2">SXYLt</strain>
    </source>
</reference>
<name>A0A423X7P9_9PEZI</name>
<organism evidence="1 2">
    <name type="scientific">Cytospora leucostoma</name>
    <dbReference type="NCBI Taxonomy" id="1230097"/>
    <lineage>
        <taxon>Eukaryota</taxon>
        <taxon>Fungi</taxon>
        <taxon>Dikarya</taxon>
        <taxon>Ascomycota</taxon>
        <taxon>Pezizomycotina</taxon>
        <taxon>Sordariomycetes</taxon>
        <taxon>Sordariomycetidae</taxon>
        <taxon>Diaporthales</taxon>
        <taxon>Cytosporaceae</taxon>
        <taxon>Cytospora</taxon>
    </lineage>
</organism>
<comment type="caution">
    <text evidence="1">The sequence shown here is derived from an EMBL/GenBank/DDBJ whole genome shotgun (WGS) entry which is preliminary data.</text>
</comment>
<dbReference type="OrthoDB" id="5986190at2759"/>
<dbReference type="AlphaFoldDB" id="A0A423X7P9"/>
<dbReference type="EMBL" id="LKEB01000025">
    <property type="protein sequence ID" value="ROW11820.1"/>
    <property type="molecule type" value="Genomic_DNA"/>
</dbReference>
<evidence type="ECO:0000313" key="2">
    <source>
        <dbReference type="Proteomes" id="UP000285146"/>
    </source>
</evidence>
<proteinExistence type="predicted"/>
<gene>
    <name evidence="1" type="ORF">VPNG_05012</name>
</gene>